<dbReference type="Pfam" id="PF10502">
    <property type="entry name" value="Peptidase_S26"/>
    <property type="match status" value="1"/>
</dbReference>
<gene>
    <name evidence="4" type="primary">lepB</name>
    <name evidence="4" type="ORF">H9L42_15165</name>
</gene>
<keyword evidence="2" id="KW-1133">Transmembrane helix</keyword>
<keyword evidence="2" id="KW-0645">Protease</keyword>
<keyword evidence="2" id="KW-0812">Transmembrane</keyword>
<dbReference type="CDD" id="cd06530">
    <property type="entry name" value="S26_SPase_I"/>
    <property type="match status" value="1"/>
</dbReference>
<evidence type="ECO:0000259" key="3">
    <source>
        <dbReference type="Pfam" id="PF10502"/>
    </source>
</evidence>
<dbReference type="GO" id="GO:0004252">
    <property type="term" value="F:serine-type endopeptidase activity"/>
    <property type="evidence" value="ECO:0007669"/>
    <property type="project" value="InterPro"/>
</dbReference>
<dbReference type="SUPFAM" id="SSF51306">
    <property type="entry name" value="LexA/Signal peptidase"/>
    <property type="match status" value="1"/>
</dbReference>
<comment type="subcellular location">
    <subcellularLocation>
        <location evidence="1">Cell membrane</location>
        <topology evidence="1">Single-pass type II membrane protein</topology>
    </subcellularLocation>
    <subcellularLocation>
        <location evidence="2">Membrane</location>
        <topology evidence="2">Single-pass type II membrane protein</topology>
    </subcellularLocation>
</comment>
<dbReference type="PANTHER" id="PTHR43390">
    <property type="entry name" value="SIGNAL PEPTIDASE I"/>
    <property type="match status" value="1"/>
</dbReference>
<dbReference type="InterPro" id="IPR019533">
    <property type="entry name" value="Peptidase_S26"/>
</dbReference>
<keyword evidence="2" id="KW-0472">Membrane</keyword>
<keyword evidence="5" id="KW-1185">Reference proteome</keyword>
<comment type="caution">
    <text evidence="4">The sequence shown here is derived from an EMBL/GenBank/DDBJ whole genome shotgun (WGS) entry which is preliminary data.</text>
</comment>
<dbReference type="EMBL" id="JACRYT010000027">
    <property type="protein sequence ID" value="MBC6681161.1"/>
    <property type="molecule type" value="Genomic_DNA"/>
</dbReference>
<sequence length="185" mass="20913">MSRQKERKRLPTPAEVIARRRDAIALRRGYWSLLWRIIVIAAVCWLMFTQVFLLTQAQGNGMFPAVKDGDLVIAFRLQGDYAKDDVVVYTVDGQRRVGRVVARETDVITLDDSGTLLVNGTVQSGEILYPSYAKEGITYPYTVPEGHVFILGDYRTQTEDSRDHGPIPMEDVEAKVITILRRQGI</sequence>
<evidence type="ECO:0000313" key="5">
    <source>
        <dbReference type="Proteomes" id="UP000602647"/>
    </source>
</evidence>
<organism evidence="4 5">
    <name type="scientific">Zhenpiania hominis</name>
    <dbReference type="NCBI Taxonomy" id="2763644"/>
    <lineage>
        <taxon>Bacteria</taxon>
        <taxon>Bacillati</taxon>
        <taxon>Bacillota</taxon>
        <taxon>Clostridia</taxon>
        <taxon>Peptostreptococcales</taxon>
        <taxon>Anaerovoracaceae</taxon>
        <taxon>Zhenpiania</taxon>
    </lineage>
</organism>
<dbReference type="GO" id="GO:0006465">
    <property type="term" value="P:signal peptide processing"/>
    <property type="evidence" value="ECO:0007669"/>
    <property type="project" value="InterPro"/>
</dbReference>
<evidence type="ECO:0000313" key="4">
    <source>
        <dbReference type="EMBL" id="MBC6681161.1"/>
    </source>
</evidence>
<comment type="catalytic activity">
    <reaction evidence="2">
        <text>Cleavage of hydrophobic, N-terminal signal or leader sequences from secreted and periplasmic proteins.</text>
        <dbReference type="EC" id="3.4.21.89"/>
    </reaction>
</comment>
<dbReference type="GO" id="GO:0009003">
    <property type="term" value="F:signal peptidase activity"/>
    <property type="evidence" value="ECO:0007669"/>
    <property type="project" value="UniProtKB-EC"/>
</dbReference>
<dbReference type="Gene3D" id="2.10.109.10">
    <property type="entry name" value="Umud Fragment, subunit A"/>
    <property type="match status" value="1"/>
</dbReference>
<dbReference type="RefSeq" id="WP_187304258.1">
    <property type="nucleotide sequence ID" value="NZ_JACRYT010000027.1"/>
</dbReference>
<dbReference type="Proteomes" id="UP000602647">
    <property type="component" value="Unassembled WGS sequence"/>
</dbReference>
<dbReference type="PANTHER" id="PTHR43390:SF8">
    <property type="entry name" value="SIGNAL PEPTIDASE I"/>
    <property type="match status" value="1"/>
</dbReference>
<dbReference type="NCBIfam" id="TIGR02227">
    <property type="entry name" value="sigpep_I_bact"/>
    <property type="match status" value="1"/>
</dbReference>
<feature type="domain" description="Peptidase S26" evidence="3">
    <location>
        <begin position="33"/>
        <end position="178"/>
    </location>
</feature>
<reference evidence="4" key="1">
    <citation type="submission" date="2020-08" db="EMBL/GenBank/DDBJ databases">
        <title>Genome public.</title>
        <authorList>
            <person name="Liu C."/>
            <person name="Sun Q."/>
        </authorList>
    </citation>
    <scope>NUCLEOTIDE SEQUENCE</scope>
    <source>
        <strain evidence="4">BX12</strain>
    </source>
</reference>
<accession>A0A923SRY0</accession>
<keyword evidence="2 4" id="KW-0378">Hydrolase</keyword>
<dbReference type="InterPro" id="IPR036286">
    <property type="entry name" value="LexA/Signal_pep-like_sf"/>
</dbReference>
<dbReference type="PRINTS" id="PR00727">
    <property type="entry name" value="LEADERPTASE"/>
</dbReference>
<name>A0A923SRY0_9FIRM</name>
<evidence type="ECO:0000256" key="2">
    <source>
        <dbReference type="RuleBase" id="RU362042"/>
    </source>
</evidence>
<evidence type="ECO:0000256" key="1">
    <source>
        <dbReference type="ARBA" id="ARBA00004401"/>
    </source>
</evidence>
<dbReference type="AlphaFoldDB" id="A0A923SRY0"/>
<protein>
    <recommendedName>
        <fullName evidence="2">Signal peptidase I</fullName>
        <ecNumber evidence="2">3.4.21.89</ecNumber>
    </recommendedName>
</protein>
<dbReference type="EC" id="3.4.21.89" evidence="2"/>
<dbReference type="GO" id="GO:0005886">
    <property type="term" value="C:plasma membrane"/>
    <property type="evidence" value="ECO:0007669"/>
    <property type="project" value="UniProtKB-SubCell"/>
</dbReference>
<proteinExistence type="inferred from homology"/>
<comment type="similarity">
    <text evidence="2">Belongs to the peptidase S26 family.</text>
</comment>
<dbReference type="InterPro" id="IPR000223">
    <property type="entry name" value="Pept_S26A_signal_pept_1"/>
</dbReference>
<feature type="transmembrane region" description="Helical" evidence="2">
    <location>
        <begin position="29"/>
        <end position="48"/>
    </location>
</feature>